<evidence type="ECO:0000313" key="2">
    <source>
        <dbReference type="EMBL" id="KAK0495879.1"/>
    </source>
</evidence>
<dbReference type="AlphaFoldDB" id="A0AA39Q4W7"/>
<organism evidence="2 3">
    <name type="scientific">Armillaria luteobubalina</name>
    <dbReference type="NCBI Taxonomy" id="153913"/>
    <lineage>
        <taxon>Eukaryota</taxon>
        <taxon>Fungi</taxon>
        <taxon>Dikarya</taxon>
        <taxon>Basidiomycota</taxon>
        <taxon>Agaricomycotina</taxon>
        <taxon>Agaricomycetes</taxon>
        <taxon>Agaricomycetidae</taxon>
        <taxon>Agaricales</taxon>
        <taxon>Marasmiineae</taxon>
        <taxon>Physalacriaceae</taxon>
        <taxon>Armillaria</taxon>
    </lineage>
</organism>
<evidence type="ECO:0000259" key="1">
    <source>
        <dbReference type="PROSITE" id="PS00028"/>
    </source>
</evidence>
<accession>A0AA39Q4W7</accession>
<dbReference type="EMBL" id="JAUEPU010000016">
    <property type="protein sequence ID" value="KAK0495879.1"/>
    <property type="molecule type" value="Genomic_DNA"/>
</dbReference>
<comment type="caution">
    <text evidence="2">The sequence shown here is derived from an EMBL/GenBank/DDBJ whole genome shotgun (WGS) entry which is preliminary data.</text>
</comment>
<name>A0AA39Q4W7_9AGAR</name>
<evidence type="ECO:0000313" key="3">
    <source>
        <dbReference type="Proteomes" id="UP001175228"/>
    </source>
</evidence>
<dbReference type="PROSITE" id="PS00028">
    <property type="entry name" value="ZINC_FINGER_C2H2_1"/>
    <property type="match status" value="1"/>
</dbReference>
<dbReference type="Proteomes" id="UP001175228">
    <property type="component" value="Unassembled WGS sequence"/>
</dbReference>
<dbReference type="SMART" id="SM00355">
    <property type="entry name" value="ZnF_C2H2"/>
    <property type="match status" value="3"/>
</dbReference>
<proteinExistence type="predicted"/>
<dbReference type="InterPro" id="IPR013087">
    <property type="entry name" value="Znf_C2H2_type"/>
</dbReference>
<feature type="domain" description="C2H2-type" evidence="1">
    <location>
        <begin position="10"/>
        <end position="32"/>
    </location>
</feature>
<keyword evidence="3" id="KW-1185">Reference proteome</keyword>
<dbReference type="Gene3D" id="3.30.160.60">
    <property type="entry name" value="Classic Zinc Finger"/>
    <property type="match status" value="1"/>
</dbReference>
<protein>
    <recommendedName>
        <fullName evidence="1">C2H2-type domain-containing protein</fullName>
    </recommendedName>
</protein>
<gene>
    <name evidence="2" type="ORF">EDD18DRAFT_1167758</name>
</gene>
<sequence length="430" mass="47122">MVRSKLRVKCYVLGCKAPISREADLPRHLKTHTKAEKDFLYCWGCPYKAIQLKNLEIHIDHHHSGKERYKCEDPSGCEFGANSKGAITGHRKKCHKEVLPSTLDVIMNPTEPVYERGRTEESSSSSLSYASASPATSIEGILLEECLPSSLLCPSPVNMGPTSYITSVSSHAVATDMEQFRYAPVEAALQHGDERVFHDPKVLYRATDVSPPFDNKSHDVRAQRRCSSPNVDGYSGTLSPFRTGAVCSYGLATDVAASSSTLEIPVSVHAQGNPFRYQQDFHQVCPAPLPHLLSAYNGLDPMGSITNTDILNTPFPEYNAVSPFGYQPQRDSMVPAPHSAPSCAYPASYQTYQTAPWDGSDFGTPQQLMDNALFAALEQLLWMLGFSMRPPPNDINGTPAYTLSPYASEPFRDEAYDGSPSEVEAGAFLG</sequence>
<reference evidence="2" key="1">
    <citation type="submission" date="2023-06" db="EMBL/GenBank/DDBJ databases">
        <authorList>
            <consortium name="Lawrence Berkeley National Laboratory"/>
            <person name="Ahrendt S."/>
            <person name="Sahu N."/>
            <person name="Indic B."/>
            <person name="Wong-Bajracharya J."/>
            <person name="Merenyi Z."/>
            <person name="Ke H.-M."/>
            <person name="Monk M."/>
            <person name="Kocsube S."/>
            <person name="Drula E."/>
            <person name="Lipzen A."/>
            <person name="Balint B."/>
            <person name="Henrissat B."/>
            <person name="Andreopoulos B."/>
            <person name="Martin F.M."/>
            <person name="Harder C.B."/>
            <person name="Rigling D."/>
            <person name="Ford K.L."/>
            <person name="Foster G.D."/>
            <person name="Pangilinan J."/>
            <person name="Papanicolaou A."/>
            <person name="Barry K."/>
            <person name="LaButti K."/>
            <person name="Viragh M."/>
            <person name="Koriabine M."/>
            <person name="Yan M."/>
            <person name="Riley R."/>
            <person name="Champramary S."/>
            <person name="Plett K.L."/>
            <person name="Tsai I.J."/>
            <person name="Slot J."/>
            <person name="Sipos G."/>
            <person name="Plett J."/>
            <person name="Nagy L.G."/>
            <person name="Grigoriev I.V."/>
        </authorList>
    </citation>
    <scope>NUCLEOTIDE SEQUENCE</scope>
    <source>
        <strain evidence="2">HWK02</strain>
    </source>
</reference>